<dbReference type="RefSeq" id="WP_281931478.1">
    <property type="nucleotide sequence ID" value="NZ_AP027142.1"/>
</dbReference>
<sequence length="191" mass="20828">MPLIAKFKIASERTVYDLPAFSEEARATAFQCLAAKRIAEIDDENARAAGRVIPRQLFVDNAEATSLARTKSTSIIVARWSVGVAAVDWIWETLRIAGPKLAGHYRASARMYIDGVESRDPRDAVGAREVLFVSIVPYARKIERGKKGYAPGHVYRAGLACLDSSPRILSGSLPGFAERGAFRFCRGGGRA</sequence>
<accession>A0ABN6VEA0</accession>
<evidence type="ECO:0000313" key="2">
    <source>
        <dbReference type="Proteomes" id="UP001317629"/>
    </source>
</evidence>
<proteinExistence type="predicted"/>
<organism evidence="1 2">
    <name type="scientific">Methylocystis iwaonis</name>
    <dbReference type="NCBI Taxonomy" id="2885079"/>
    <lineage>
        <taxon>Bacteria</taxon>
        <taxon>Pseudomonadati</taxon>
        <taxon>Pseudomonadota</taxon>
        <taxon>Alphaproteobacteria</taxon>
        <taxon>Hyphomicrobiales</taxon>
        <taxon>Methylocystaceae</taxon>
        <taxon>Methylocystis</taxon>
    </lineage>
</organism>
<gene>
    <name evidence="1" type="ORF">SS37A_14500</name>
</gene>
<dbReference type="EMBL" id="AP027142">
    <property type="protein sequence ID" value="BDV33921.1"/>
    <property type="molecule type" value="Genomic_DNA"/>
</dbReference>
<name>A0ABN6VEA0_9HYPH</name>
<dbReference type="Proteomes" id="UP001317629">
    <property type="component" value="Chromosome"/>
</dbReference>
<reference evidence="1 2" key="1">
    <citation type="journal article" date="2023" name="Int. J. Syst. Evol. Microbiol.">
        <title>Methylocystis iwaonis sp. nov., a type II methane-oxidizing bacterium from surface soil of a rice paddy field in Japan, and emended description of the genus Methylocystis (ex Whittenbury et al. 1970) Bowman et al. 1993.</title>
        <authorList>
            <person name="Kaise H."/>
            <person name="Sawadogo J.B."/>
            <person name="Alam M.S."/>
            <person name="Ueno C."/>
            <person name="Dianou D."/>
            <person name="Shinjo R."/>
            <person name="Asakawa S."/>
        </authorList>
    </citation>
    <scope>NUCLEOTIDE SEQUENCE [LARGE SCALE GENOMIC DNA]</scope>
    <source>
        <strain evidence="1 2">SS37A-Re</strain>
    </source>
</reference>
<keyword evidence="2" id="KW-1185">Reference proteome</keyword>
<evidence type="ECO:0000313" key="1">
    <source>
        <dbReference type="EMBL" id="BDV33921.1"/>
    </source>
</evidence>
<protein>
    <submittedName>
        <fullName evidence="1">Uncharacterized protein</fullName>
    </submittedName>
</protein>